<comment type="subcellular location">
    <subcellularLocation>
        <location evidence="1">Membrane</location>
    </subcellularLocation>
</comment>
<keyword evidence="5" id="KW-1185">Reference proteome</keyword>
<evidence type="ECO:0000256" key="2">
    <source>
        <dbReference type="ARBA" id="ARBA00023136"/>
    </source>
</evidence>
<dbReference type="GO" id="GO:0016020">
    <property type="term" value="C:membrane"/>
    <property type="evidence" value="ECO:0007669"/>
    <property type="project" value="UniProtKB-SubCell"/>
</dbReference>
<keyword evidence="2 3" id="KW-0472">Membrane</keyword>
<keyword evidence="3" id="KW-1133">Transmembrane helix</keyword>
<name>A0A916ULE5_9ACTN</name>
<accession>A0A916ULE5</accession>
<dbReference type="PANTHER" id="PTHR37042">
    <property type="entry name" value="OUTER MEMBRANE PROTEIN RV1973"/>
    <property type="match status" value="1"/>
</dbReference>
<protein>
    <recommendedName>
        <fullName evidence="6">Mce-associated membrane protein</fullName>
    </recommendedName>
</protein>
<evidence type="ECO:0000313" key="5">
    <source>
        <dbReference type="Proteomes" id="UP000641514"/>
    </source>
</evidence>
<evidence type="ECO:0008006" key="6">
    <source>
        <dbReference type="Google" id="ProtNLM"/>
    </source>
</evidence>
<evidence type="ECO:0000256" key="1">
    <source>
        <dbReference type="ARBA" id="ARBA00004370"/>
    </source>
</evidence>
<sequence length="194" mass="21166">MTGNITTQEMTRISETYVGDGYSPAETSGASKPSRIPVVLVAILAVVSAVLGFLYWDASRGQQQLLAIEELRAEALDDASRYAELFGTYDFENLDENLNGVKAISTPEYAEEYESIVEELSEVILAAEARSVGTVANAGVQELTDEVAVVVVFLNQQVTNLLIEDPAGRRDPSRIVITLQRDGDQWLLRDAQPA</sequence>
<dbReference type="AlphaFoldDB" id="A0A916ULE5"/>
<organism evidence="4 5">
    <name type="scientific">Hoyosella rhizosphaerae</name>
    <dbReference type="NCBI Taxonomy" id="1755582"/>
    <lineage>
        <taxon>Bacteria</taxon>
        <taxon>Bacillati</taxon>
        <taxon>Actinomycetota</taxon>
        <taxon>Actinomycetes</taxon>
        <taxon>Mycobacteriales</taxon>
        <taxon>Hoyosellaceae</taxon>
        <taxon>Hoyosella</taxon>
    </lineage>
</organism>
<dbReference type="EMBL" id="BMJH01000007">
    <property type="protein sequence ID" value="GGC77397.1"/>
    <property type="molecule type" value="Genomic_DNA"/>
</dbReference>
<comment type="caution">
    <text evidence="4">The sequence shown here is derived from an EMBL/GenBank/DDBJ whole genome shotgun (WGS) entry which is preliminary data.</text>
</comment>
<dbReference type="Proteomes" id="UP000641514">
    <property type="component" value="Unassembled WGS sequence"/>
</dbReference>
<dbReference type="PANTHER" id="PTHR37042:SF4">
    <property type="entry name" value="OUTER MEMBRANE PROTEIN RV1973"/>
    <property type="match status" value="1"/>
</dbReference>
<reference evidence="4" key="2">
    <citation type="submission" date="2020-09" db="EMBL/GenBank/DDBJ databases">
        <authorList>
            <person name="Sun Q."/>
            <person name="Zhou Y."/>
        </authorList>
    </citation>
    <scope>NUCLEOTIDE SEQUENCE</scope>
    <source>
        <strain evidence="4">CGMCC 1.15478</strain>
    </source>
</reference>
<feature type="transmembrane region" description="Helical" evidence="3">
    <location>
        <begin position="36"/>
        <end position="56"/>
    </location>
</feature>
<proteinExistence type="predicted"/>
<gene>
    <name evidence="4" type="ORF">GCM10011410_33410</name>
</gene>
<evidence type="ECO:0000256" key="3">
    <source>
        <dbReference type="SAM" id="Phobius"/>
    </source>
</evidence>
<reference evidence="4" key="1">
    <citation type="journal article" date="2014" name="Int. J. Syst. Evol. Microbiol.">
        <title>Complete genome sequence of Corynebacterium casei LMG S-19264T (=DSM 44701T), isolated from a smear-ripened cheese.</title>
        <authorList>
            <consortium name="US DOE Joint Genome Institute (JGI-PGF)"/>
            <person name="Walter F."/>
            <person name="Albersmeier A."/>
            <person name="Kalinowski J."/>
            <person name="Ruckert C."/>
        </authorList>
    </citation>
    <scope>NUCLEOTIDE SEQUENCE</scope>
    <source>
        <strain evidence="4">CGMCC 1.15478</strain>
    </source>
</reference>
<keyword evidence="3" id="KW-0812">Transmembrane</keyword>
<evidence type="ECO:0000313" key="4">
    <source>
        <dbReference type="EMBL" id="GGC77397.1"/>
    </source>
</evidence>